<keyword evidence="2" id="KW-0670">Pyruvate</keyword>
<feature type="domain" description="Mycothiol-dependent maleylpyruvate isomerase metal-binding" evidence="1">
    <location>
        <begin position="27"/>
        <end position="176"/>
    </location>
</feature>
<keyword evidence="2" id="KW-0413">Isomerase</keyword>
<dbReference type="InterPro" id="IPR024344">
    <property type="entry name" value="MDMPI_metal-binding"/>
</dbReference>
<reference evidence="2 3" key="2">
    <citation type="submission" date="2019-09" db="EMBL/GenBank/DDBJ databases">
        <authorList>
            <person name="Jin C."/>
        </authorList>
    </citation>
    <scope>NUCLEOTIDE SEQUENCE [LARGE SCALE GENOMIC DNA]</scope>
    <source>
        <strain evidence="2 3">BN130099</strain>
    </source>
</reference>
<dbReference type="AlphaFoldDB" id="A0A5B1L3N6"/>
<dbReference type="EMBL" id="VUJV01000010">
    <property type="protein sequence ID" value="KAA1415341.1"/>
    <property type="molecule type" value="Genomic_DNA"/>
</dbReference>
<dbReference type="GO" id="GO:0046872">
    <property type="term" value="F:metal ion binding"/>
    <property type="evidence" value="ECO:0007669"/>
    <property type="project" value="InterPro"/>
</dbReference>
<dbReference type="GO" id="GO:0016853">
    <property type="term" value="F:isomerase activity"/>
    <property type="evidence" value="ECO:0007669"/>
    <property type="project" value="UniProtKB-KW"/>
</dbReference>
<dbReference type="Gene3D" id="1.20.120.450">
    <property type="entry name" value="dinb family like domain"/>
    <property type="match status" value="1"/>
</dbReference>
<dbReference type="SUPFAM" id="SSF109854">
    <property type="entry name" value="DinB/YfiT-like putative metalloenzymes"/>
    <property type="match status" value="1"/>
</dbReference>
<dbReference type="NCBIfam" id="TIGR03083">
    <property type="entry name" value="maleylpyruvate isomerase family mycothiol-dependent enzyme"/>
    <property type="match status" value="1"/>
</dbReference>
<reference evidence="2 3" key="1">
    <citation type="submission" date="2019-09" db="EMBL/GenBank/DDBJ databases">
        <title>Nocardioides panacisoli sp. nov., isolated from the soil of a ginseng field.</title>
        <authorList>
            <person name="Cho C."/>
        </authorList>
    </citation>
    <scope>NUCLEOTIDE SEQUENCE [LARGE SCALE GENOMIC DNA]</scope>
    <source>
        <strain evidence="2 3">BN130099</strain>
    </source>
</reference>
<keyword evidence="3" id="KW-1185">Reference proteome</keyword>
<dbReference type="Proteomes" id="UP000325003">
    <property type="component" value="Unassembled WGS sequence"/>
</dbReference>
<gene>
    <name evidence="2" type="ORF">F0U44_21905</name>
</gene>
<accession>A0A5B1L3N6</accession>
<name>A0A5B1L3N6_9ACTN</name>
<evidence type="ECO:0000313" key="2">
    <source>
        <dbReference type="EMBL" id="KAA1415341.1"/>
    </source>
</evidence>
<dbReference type="Pfam" id="PF11716">
    <property type="entry name" value="MDMPI_N"/>
    <property type="match status" value="1"/>
</dbReference>
<proteinExistence type="predicted"/>
<dbReference type="InterPro" id="IPR034660">
    <property type="entry name" value="DinB/YfiT-like"/>
</dbReference>
<evidence type="ECO:0000313" key="3">
    <source>
        <dbReference type="Proteomes" id="UP000325003"/>
    </source>
</evidence>
<dbReference type="RefSeq" id="WP_149730519.1">
    <property type="nucleotide sequence ID" value="NZ_VUJV01000010.1"/>
</dbReference>
<organism evidence="2 3">
    <name type="scientific">Nocardioides humilatus</name>
    <dbReference type="NCBI Taxonomy" id="2607660"/>
    <lineage>
        <taxon>Bacteria</taxon>
        <taxon>Bacillati</taxon>
        <taxon>Actinomycetota</taxon>
        <taxon>Actinomycetes</taxon>
        <taxon>Propionibacteriales</taxon>
        <taxon>Nocardioidaceae</taxon>
        <taxon>Nocardioides</taxon>
    </lineage>
</organism>
<protein>
    <submittedName>
        <fullName evidence="2">Maleylpyruvate isomerase family mycothiol-dependent enzyme</fullName>
    </submittedName>
</protein>
<dbReference type="InterPro" id="IPR017517">
    <property type="entry name" value="Maleyloyr_isom"/>
</dbReference>
<sequence length="257" mass="27921">MIATTPPSTDGIVRPQLPRRLAMRLAADEYRRMADALAALGPDDWSRPTPCAAWDVRQLGCHMVGMAAMVATPWEMKRQQDRAAADAAAQGIPGIDALTGLQVTERADWTPEDVVRGARSIGPRGARGRKFTPGLIRRRAFPDVQVVNGTPERWVIGFLSDVILTRDPWMHRMDIAAATGTTPYLTAEHDGAIIADVVAEWSRRHDAAYELELTGPAGGHWHRGTGGEKIVMDAVDFCRAISGRGEAPGLLAVEVPF</sequence>
<comment type="caution">
    <text evidence="2">The sequence shown here is derived from an EMBL/GenBank/DDBJ whole genome shotgun (WGS) entry which is preliminary data.</text>
</comment>
<evidence type="ECO:0000259" key="1">
    <source>
        <dbReference type="Pfam" id="PF11716"/>
    </source>
</evidence>